<feature type="region of interest" description="Disordered" evidence="2">
    <location>
        <begin position="1"/>
        <end position="25"/>
    </location>
</feature>
<keyword evidence="3" id="KW-0812">Transmembrane</keyword>
<feature type="compositionally biased region" description="Basic and acidic residues" evidence="2">
    <location>
        <begin position="1629"/>
        <end position="1657"/>
    </location>
</feature>
<feature type="compositionally biased region" description="Basic and acidic residues" evidence="2">
    <location>
        <begin position="611"/>
        <end position="641"/>
    </location>
</feature>
<evidence type="ECO:0000256" key="1">
    <source>
        <dbReference type="SAM" id="Coils"/>
    </source>
</evidence>
<feature type="region of interest" description="Disordered" evidence="2">
    <location>
        <begin position="128"/>
        <end position="331"/>
    </location>
</feature>
<evidence type="ECO:0000256" key="2">
    <source>
        <dbReference type="SAM" id="MobiDB-lite"/>
    </source>
</evidence>
<feature type="compositionally biased region" description="Low complexity" evidence="2">
    <location>
        <begin position="321"/>
        <end position="331"/>
    </location>
</feature>
<feature type="transmembrane region" description="Helical" evidence="3">
    <location>
        <begin position="1318"/>
        <end position="1342"/>
    </location>
</feature>
<feature type="region of interest" description="Disordered" evidence="2">
    <location>
        <begin position="399"/>
        <end position="702"/>
    </location>
</feature>
<feature type="compositionally biased region" description="Low complexity" evidence="2">
    <location>
        <begin position="2177"/>
        <end position="2189"/>
    </location>
</feature>
<dbReference type="InterPro" id="IPR025295">
    <property type="entry name" value="eCIS_core_dom"/>
</dbReference>
<feature type="region of interest" description="Disordered" evidence="2">
    <location>
        <begin position="1571"/>
        <end position="1664"/>
    </location>
</feature>
<feature type="transmembrane region" description="Helical" evidence="3">
    <location>
        <begin position="1349"/>
        <end position="1369"/>
    </location>
</feature>
<feature type="compositionally biased region" description="Basic and acidic residues" evidence="2">
    <location>
        <begin position="225"/>
        <end position="235"/>
    </location>
</feature>
<feature type="coiled-coil region" evidence="1">
    <location>
        <begin position="1700"/>
        <end position="1730"/>
    </location>
</feature>
<name>A0A0V7ZJQ4_9CYAN</name>
<feature type="compositionally biased region" description="Polar residues" evidence="2">
    <location>
        <begin position="642"/>
        <end position="660"/>
    </location>
</feature>
<dbReference type="EMBL" id="LMTZ01000117">
    <property type="protein sequence ID" value="KST64821.1"/>
    <property type="molecule type" value="Genomic_DNA"/>
</dbReference>
<gene>
    <name evidence="5" type="ORF">BC008_18575</name>
</gene>
<dbReference type="Pfam" id="PF13699">
    <property type="entry name" value="eCIS_core"/>
    <property type="match status" value="1"/>
</dbReference>
<evidence type="ECO:0000259" key="4">
    <source>
        <dbReference type="Pfam" id="PF13699"/>
    </source>
</evidence>
<feature type="compositionally biased region" description="Polar residues" evidence="2">
    <location>
        <begin position="457"/>
        <end position="467"/>
    </location>
</feature>
<keyword evidence="6" id="KW-1185">Reference proteome</keyword>
<feature type="compositionally biased region" description="Polar residues" evidence="2">
    <location>
        <begin position="669"/>
        <end position="702"/>
    </location>
</feature>
<protein>
    <recommendedName>
        <fullName evidence="4">eCIS core domain-containing protein</fullName>
    </recommendedName>
</protein>
<keyword evidence="3" id="KW-1133">Transmembrane helix</keyword>
<keyword evidence="1" id="KW-0175">Coiled coil</keyword>
<proteinExistence type="predicted"/>
<feature type="compositionally biased region" description="Basic and acidic residues" evidence="2">
    <location>
        <begin position="200"/>
        <end position="210"/>
    </location>
</feature>
<feature type="transmembrane region" description="Helical" evidence="3">
    <location>
        <begin position="1381"/>
        <end position="1403"/>
    </location>
</feature>
<evidence type="ECO:0000256" key="3">
    <source>
        <dbReference type="SAM" id="Phobius"/>
    </source>
</evidence>
<feature type="compositionally biased region" description="Basic and acidic residues" evidence="2">
    <location>
        <begin position="139"/>
        <end position="149"/>
    </location>
</feature>
<feature type="compositionally biased region" description="Polar residues" evidence="2">
    <location>
        <begin position="553"/>
        <end position="564"/>
    </location>
</feature>
<evidence type="ECO:0000313" key="5">
    <source>
        <dbReference type="EMBL" id="KST64821.1"/>
    </source>
</evidence>
<feature type="compositionally biased region" description="Polar residues" evidence="2">
    <location>
        <begin position="2200"/>
        <end position="2211"/>
    </location>
</feature>
<organism evidence="5 6">
    <name type="scientific">Mastigocoleus testarum BC008</name>
    <dbReference type="NCBI Taxonomy" id="371196"/>
    <lineage>
        <taxon>Bacteria</taxon>
        <taxon>Bacillati</taxon>
        <taxon>Cyanobacteriota</taxon>
        <taxon>Cyanophyceae</taxon>
        <taxon>Nostocales</taxon>
        <taxon>Hapalosiphonaceae</taxon>
        <taxon>Mastigocoleus</taxon>
    </lineage>
</organism>
<reference evidence="5 6" key="1">
    <citation type="journal article" date="2015" name="Genome Announc.">
        <title>Draft Genome of the Euendolithic (true boring) Cyanobacterium Mastigocoleus testarum strain BC008.</title>
        <authorList>
            <person name="Guida B.S."/>
            <person name="Garcia-Pichel F."/>
        </authorList>
    </citation>
    <scope>NUCLEOTIDE SEQUENCE [LARGE SCALE GENOMIC DNA]</scope>
    <source>
        <strain evidence="5 6">BC008</strain>
    </source>
</reference>
<feature type="compositionally biased region" description="Basic and acidic residues" evidence="2">
    <location>
        <begin position="431"/>
        <end position="445"/>
    </location>
</feature>
<feature type="domain" description="eCIS core" evidence="4">
    <location>
        <begin position="324"/>
        <end position="400"/>
    </location>
</feature>
<feature type="region of interest" description="Disordered" evidence="2">
    <location>
        <begin position="2175"/>
        <end position="2211"/>
    </location>
</feature>
<dbReference type="Proteomes" id="UP000053372">
    <property type="component" value="Unassembled WGS sequence"/>
</dbReference>
<feature type="compositionally biased region" description="Acidic residues" evidence="2">
    <location>
        <begin position="575"/>
        <end position="584"/>
    </location>
</feature>
<feature type="compositionally biased region" description="Basic and acidic residues" evidence="2">
    <location>
        <begin position="250"/>
        <end position="260"/>
    </location>
</feature>
<comment type="caution">
    <text evidence="5">The sequence shown here is derived from an EMBL/GenBank/DDBJ whole genome shotgun (WGS) entry which is preliminary data.</text>
</comment>
<evidence type="ECO:0000313" key="6">
    <source>
        <dbReference type="Proteomes" id="UP000053372"/>
    </source>
</evidence>
<feature type="compositionally biased region" description="Basic and acidic residues" evidence="2">
    <location>
        <begin position="275"/>
        <end position="284"/>
    </location>
</feature>
<sequence length="2390" mass="265940">MYAPKLKTANKKSLLTQKSAVRPSPVQYNPLLKQLSRMGNAPNPSAHAAILNRAPASQQSSKQELLLLLQQQHGNDYVNRVLKIARANKEETSVTPREKPVIQAKLTIGQAGDKYEQEADRTAHQVIQKMSESEVESETAPKEERAKVEEETDSPQIQQKCSGCGQKDDRVQMKPETEALPSEEMSEEEDKENLMVQRQPETEALHPEEMSRDEDNEDPMVQRQPETEALHPEEMSRDEDNEDLMVQRQPETEALHPEEMSRDEDNEDLMVQRQPETEALHPEEMSEDADNEDLMVQRKATGGRVEATPDLTSSIQRQRGKGQPLPGQLRQQLEQAFGKDFSRVRIHADANADALTRSIKARAFTIGQDIFFRQGEYTPESKQGQELLAHELTHVVQQNGDGVKSKEDAGVKVSEVSEDTEVQHACAQCEQEEKAEGVIQAKEESGGSVSKEAPEVTTATHASTCNNKSKRSKGEIPNEGITGRPSISNSRADSGSDDCGEQNTGDKQKEQTEQEEPSGNNSTADSGSDNCGNNEDITEGISGNDSTAEDITGSESGNDSTADLNSDDCGKQDEEQTEQEDSSENDSTADLNSDDCGKQDEEQTEQEESSDEQKCPSEEEGKEGEEGGGKQEVIEAEKGSLEQDSTCENNVNQPDNTANKGTKALNKKPSANTSLEAKPKLNQQSSAITAPNTQQNLVTGESNNSETIAEKVQAINNPRDVQTGLRATQGKIIRLTAAKINFKLPQGEKTYTENNSTVLEKQRATASSMASKFLTDAALRVHTFTELGESISTRINITAENAKAAVLSTVQQQKDIISAQVKQKRIQAESLARETQLNIETQHGEQVGKINEKNRVAIETIGSKYTEVFTELREKQSQLLENIDTCYGKTFDYYVSAGTTAAIDAEKIGGSYETRYLLEVADEKAEADKVFQELKQDMFDESNKSTDVITFPSEFSTFTGDDDDSVSDEDFVNKQKELAELLNKSLTGEDKARIAREVTDNYKISLQNQANKQANDLVDSKKDIIESICCATKQIRQELFKNERETYDNLEELRKTSVADADCIRTIQTKQTNQYLEGTLQSLDRQETAQLQILQVYGDRQVSTIETDAQKAIASLQDGVNQTATKLLDVLQDSYNKFQGMEAPHPEDLSITIAEILEVFDNDIATVQEKIELGIATSEQSIKLGELQLIDAVNKIAQVGIEEIEIAFEEARKLFSDLNNSSNCAFTKSLDAYSTQIDDFTQDIQKELPNAINDLINSLDCTGKRIKKDLEKSVPELRKSLCGTLGCLETDIENYVAKAHKEEEENQDDVNDVNWLDVFLKGLVIIAVIIASIVIAVFTAGFGLVAQAIILPAVGALAGFLSQIAFNAIDGKDLMEDTGKAALMGAIGGLFGTAGGVAGRLLAQTGKLGVGTTKAFWEFGVNSIFDITGEIVGNLATGEEITAEGILMGLAIGASVDGSINKLQGISNRAKVSDTFNKNPDLVNKLPGMKPHEINVLAKETGIDPGKLQQLSKLKPDERKKYVENAKQRNSKYDSWAGQKIKNFAQGFENYQRSGAEFGQRVGSAVTRPIKNAFGGSRSEADVSTSSNRPLADTETPRGLQPDADVPMTTRERDILEDNTPDNTPGRTTEIKPLDTEKTPETIKSGDRSIHYDKPEIDPVNDPGVVAKQKTDDGHEIKVLQDGRVIRCSRCEDVMKEINKINEKIKSDNLKDEINKINQENDENIKLDRANHILKDLEDLDLTLSPKDIKNLIDNRKIEDIQKDLTNGLAPTQIRDLLKLLNEGIITQYELDGSSQKKSLSSILGKPNDFDTLRDWGYLYFLEQKEFHKNKINVQHGGLSENNLREKWKSFIKQNTELSEDETLQVSILSLKHNYGNSWIDMIDPTTDRKAFKEASDWLEQNKSQLPRTSGGFGGAKGRAVQPKVDEYKIEDLAAKFPNNKQEINGYLVVFDDKGNPYTKMNIPDKNYYKKGTPQDLGLLKELPYLTNKQNKQWKQELERVHVKGERQNGWKNQGGKTSGLPIFITRGPRGWSDAQKQHRSALEQQLTENNRLTWATLSSGKTKWYLEISHMMGAGTGGHTRITNAWPASLHQNTEQLAIEEVFRKSNFRDDLLLKFTNYINPKTGQADFMRIKILNKHNQDKIFDHIMDATRGDIDKNEVRLLQKTLNEKITASINQSSSSNPPSTNQTPPPSPPDQQAIESSQNNANNDKIFTDVRTKLGEAEQGTMGLAYLEANYLGLKETFEQGLASIRWGNRDWDRNPAFNQAKQDYETGLVSIRGGNRDWDGNPAFNQAKQDYETGLASIRWGNRDWDRNPAFNQAKQDYADGWQQMEQYLTQNPNQILNPQQISNWNIPWASKVAKQDYLWLQATRTDNNSESNGDAMEIDPS</sequence>
<accession>A0A0V7ZJQ4</accession>
<feature type="compositionally biased region" description="Polar residues" evidence="2">
    <location>
        <begin position="517"/>
        <end position="546"/>
    </location>
</feature>
<feature type="compositionally biased region" description="Basic and acidic residues" evidence="2">
    <location>
        <begin position="166"/>
        <end position="177"/>
    </location>
</feature>
<keyword evidence="3" id="KW-0472">Membrane</keyword>